<evidence type="ECO:0000313" key="1">
    <source>
        <dbReference type="EMBL" id="KAK9870658.1"/>
    </source>
</evidence>
<organism evidence="1 2">
    <name type="scientific">Henosepilachna vigintioctopunctata</name>
    <dbReference type="NCBI Taxonomy" id="420089"/>
    <lineage>
        <taxon>Eukaryota</taxon>
        <taxon>Metazoa</taxon>
        <taxon>Ecdysozoa</taxon>
        <taxon>Arthropoda</taxon>
        <taxon>Hexapoda</taxon>
        <taxon>Insecta</taxon>
        <taxon>Pterygota</taxon>
        <taxon>Neoptera</taxon>
        <taxon>Endopterygota</taxon>
        <taxon>Coleoptera</taxon>
        <taxon>Polyphaga</taxon>
        <taxon>Cucujiformia</taxon>
        <taxon>Coccinelloidea</taxon>
        <taxon>Coccinellidae</taxon>
        <taxon>Epilachninae</taxon>
        <taxon>Epilachnini</taxon>
        <taxon>Henosepilachna</taxon>
    </lineage>
</organism>
<sequence length="198" mass="22945">MLRHAIEAHRLFVFNIPPTLWAEVGELQGHSRRLRLVAAVLFFAVTQHNVPHFVGVDPHSLLFSIFFFRNLYESIVLLTIPLDPQNEQPMGQLYLLVVDETSPLLDFRQLSSNHSIREIVEKIPKNLQVVQLIFCPYQRQTKTRKFQASRAVFHHFSEKCSSFCWSRSSQSLAKCIRSSSFLLGATDVSLFRIFYFGF</sequence>
<keyword evidence="2" id="KW-1185">Reference proteome</keyword>
<gene>
    <name evidence="1" type="ORF">WA026_008219</name>
</gene>
<dbReference type="Proteomes" id="UP001431783">
    <property type="component" value="Unassembled WGS sequence"/>
</dbReference>
<dbReference type="AlphaFoldDB" id="A0AAW1TPR3"/>
<protein>
    <submittedName>
        <fullName evidence="1">Uncharacterized protein</fullName>
    </submittedName>
</protein>
<proteinExistence type="predicted"/>
<evidence type="ECO:0000313" key="2">
    <source>
        <dbReference type="Proteomes" id="UP001431783"/>
    </source>
</evidence>
<dbReference type="EMBL" id="JARQZJ010000003">
    <property type="protein sequence ID" value="KAK9870658.1"/>
    <property type="molecule type" value="Genomic_DNA"/>
</dbReference>
<comment type="caution">
    <text evidence="1">The sequence shown here is derived from an EMBL/GenBank/DDBJ whole genome shotgun (WGS) entry which is preliminary data.</text>
</comment>
<name>A0AAW1TPR3_9CUCU</name>
<reference evidence="1 2" key="1">
    <citation type="submission" date="2023-03" db="EMBL/GenBank/DDBJ databases">
        <title>Genome insight into feeding habits of ladybird beetles.</title>
        <authorList>
            <person name="Li H.-S."/>
            <person name="Huang Y.-H."/>
            <person name="Pang H."/>
        </authorList>
    </citation>
    <scope>NUCLEOTIDE SEQUENCE [LARGE SCALE GENOMIC DNA]</scope>
    <source>
        <strain evidence="1">SYSU_2023b</strain>
        <tissue evidence="1">Whole body</tissue>
    </source>
</reference>
<accession>A0AAW1TPR3</accession>